<dbReference type="Proteomes" id="UP000886335">
    <property type="component" value="Unassembled WGS sequence"/>
</dbReference>
<evidence type="ECO:0000256" key="5">
    <source>
        <dbReference type="ARBA" id="ARBA00022785"/>
    </source>
</evidence>
<protein>
    <recommendedName>
        <fullName evidence="7">Queuine tRNA-ribosyltransferase</fullName>
        <ecNumber evidence="7">2.4.2.29</ecNumber>
    </recommendedName>
    <alternativeName>
        <fullName evidence="7">Guanine insertion enzyme</fullName>
    </alternativeName>
    <alternativeName>
        <fullName evidence="7">tRNA-guanine transglycosylase</fullName>
    </alternativeName>
</protein>
<evidence type="ECO:0000256" key="1">
    <source>
        <dbReference type="ARBA" id="ARBA00004691"/>
    </source>
</evidence>
<sequence length="380" mass="43139">MKFTLSHKDSRTSARAGILVTDHGTIPTPVFMPVGTRASVKSVEPDELRELQVHIILANTYHLYLKPGNSIMKNAGGIHSFMNWDHPLLTDSGGYQVYSLSERRTITEEGVRFKSHLDGSRLHFTPENVIDTQRIIGSDIMMPLDECPPWPAEKEYVKKSSEMTVRWAERARSYFEKTSPLYHHTQALFGITQGGTYADLRKTTTKALVDMDFDGYSIGGMAVGEPAEEMYRILELSDTLLPEHKPRYLMGVGTPENILNAIERGIDMFDCVIPTREARNGRVYTRTGHINLRSARYANDFSPIDEGFDNHVCRNYSKAYIRHLLNVGEILGLKLCTLHNISFFMWLTRTAREQILNGTFEEWKKAFLAEFNGPKQSGAE</sequence>
<dbReference type="EC" id="2.4.2.29" evidence="7"/>
<comment type="similarity">
    <text evidence="7">Belongs to the queuine tRNA-ribosyltransferase family.</text>
</comment>
<evidence type="ECO:0000256" key="4">
    <source>
        <dbReference type="ARBA" id="ARBA00022694"/>
    </source>
</evidence>
<comment type="caution">
    <text evidence="9">The sequence shown here is derived from an EMBL/GenBank/DDBJ whole genome shotgun (WGS) entry which is preliminary data.</text>
</comment>
<feature type="region of interest" description="RNA binding" evidence="7">
    <location>
        <begin position="251"/>
        <end position="257"/>
    </location>
</feature>
<accession>A0A831SSN2</accession>
<dbReference type="InterPro" id="IPR036511">
    <property type="entry name" value="TGT-like_sf"/>
</dbReference>
<dbReference type="GO" id="GO:0008616">
    <property type="term" value="P:tRNA queuosine(34) biosynthetic process"/>
    <property type="evidence" value="ECO:0007669"/>
    <property type="project" value="UniProtKB-UniRule"/>
</dbReference>
<proteinExistence type="inferred from homology"/>
<dbReference type="PANTHER" id="PTHR46499:SF1">
    <property type="entry name" value="QUEUINE TRNA-RIBOSYLTRANSFERASE"/>
    <property type="match status" value="1"/>
</dbReference>
<dbReference type="SUPFAM" id="SSF51713">
    <property type="entry name" value="tRNA-guanine transglycosylase"/>
    <property type="match status" value="1"/>
</dbReference>
<feature type="binding site" evidence="7">
    <location>
        <begin position="91"/>
        <end position="95"/>
    </location>
    <ligand>
        <name>substrate</name>
    </ligand>
</feature>
<evidence type="ECO:0000256" key="6">
    <source>
        <dbReference type="ARBA" id="ARBA00050112"/>
    </source>
</evidence>
<organism evidence="9">
    <name type="scientific">Prosthecochloris aestuarii</name>
    <dbReference type="NCBI Taxonomy" id="1102"/>
    <lineage>
        <taxon>Bacteria</taxon>
        <taxon>Pseudomonadati</taxon>
        <taxon>Chlorobiota</taxon>
        <taxon>Chlorobiia</taxon>
        <taxon>Chlorobiales</taxon>
        <taxon>Chlorobiaceae</taxon>
        <taxon>Prosthecochloris</taxon>
    </lineage>
</organism>
<feature type="binding site" evidence="7">
    <location>
        <position position="220"/>
    </location>
    <ligand>
        <name>substrate</name>
    </ligand>
</feature>
<feature type="active site" description="Proton acceptor" evidence="7">
    <location>
        <position position="91"/>
    </location>
</feature>
<feature type="domain" description="tRNA-guanine(15) transglycosylase-like" evidence="8">
    <location>
        <begin position="13"/>
        <end position="371"/>
    </location>
</feature>
<comment type="caution">
    <text evidence="7">Lacks conserved residue(s) required for the propagation of feature annotation.</text>
</comment>
<dbReference type="NCBIfam" id="TIGR00449">
    <property type="entry name" value="tgt_general"/>
    <property type="match status" value="1"/>
</dbReference>
<dbReference type="GO" id="GO:0008479">
    <property type="term" value="F:tRNA-guanosine(34) queuine transglycosylase activity"/>
    <property type="evidence" value="ECO:0007669"/>
    <property type="project" value="UniProtKB-UniRule"/>
</dbReference>
<dbReference type="EMBL" id="DSBW01000065">
    <property type="protein sequence ID" value="HED30605.1"/>
    <property type="molecule type" value="Genomic_DNA"/>
</dbReference>
<dbReference type="InterPro" id="IPR004803">
    <property type="entry name" value="TGT"/>
</dbReference>
<name>A0A831SSN2_PROAE</name>
<dbReference type="AlphaFoldDB" id="A0A831SSN2"/>
<reference evidence="9" key="1">
    <citation type="journal article" date="2020" name="mSystems">
        <title>Genome- and Community-Level Interaction Insights into Carbon Utilization and Element Cycling Functions of Hydrothermarchaeota in Hydrothermal Sediment.</title>
        <authorList>
            <person name="Zhou Z."/>
            <person name="Liu Y."/>
            <person name="Xu W."/>
            <person name="Pan J."/>
            <person name="Luo Z.H."/>
            <person name="Li M."/>
        </authorList>
    </citation>
    <scope>NUCLEOTIDE SEQUENCE [LARGE SCALE GENOMIC DNA]</scope>
    <source>
        <strain evidence="9">SpSt-1181</strain>
    </source>
</reference>
<dbReference type="InterPro" id="IPR002616">
    <property type="entry name" value="tRNA_ribo_trans-like"/>
</dbReference>
<keyword evidence="3 7" id="KW-0808">Transferase</keyword>
<feature type="binding site" evidence="7">
    <location>
        <position position="193"/>
    </location>
    <ligand>
        <name>substrate</name>
    </ligand>
</feature>
<keyword evidence="4 7" id="KW-0819">tRNA processing</keyword>
<comment type="catalytic activity">
    <reaction evidence="6 7">
        <text>7-aminomethyl-7-carbaguanine + guanosine(34) in tRNA = 7-aminomethyl-7-carbaguanosine(34) in tRNA + guanine</text>
        <dbReference type="Rhea" id="RHEA:24104"/>
        <dbReference type="Rhea" id="RHEA-COMP:10341"/>
        <dbReference type="Rhea" id="RHEA-COMP:10342"/>
        <dbReference type="ChEBI" id="CHEBI:16235"/>
        <dbReference type="ChEBI" id="CHEBI:58703"/>
        <dbReference type="ChEBI" id="CHEBI:74269"/>
        <dbReference type="ChEBI" id="CHEBI:82833"/>
        <dbReference type="EC" id="2.4.2.29"/>
    </reaction>
</comment>
<evidence type="ECO:0000256" key="3">
    <source>
        <dbReference type="ARBA" id="ARBA00022679"/>
    </source>
</evidence>
<dbReference type="Gene3D" id="3.20.20.105">
    <property type="entry name" value="Queuine tRNA-ribosyltransferase-like"/>
    <property type="match status" value="1"/>
</dbReference>
<feature type="region of interest" description="RNA binding; important for wobble base 34 recognition" evidence="7">
    <location>
        <begin position="275"/>
        <end position="279"/>
    </location>
</feature>
<dbReference type="UniPathway" id="UPA00392"/>
<comment type="function">
    <text evidence="7">Catalyzes the base-exchange of a guanine (G) residue with the queuine precursor 7-aminomethyl-7-deazaguanine (PreQ1) at position 34 (anticodon wobble position) in tRNAs with GU(N) anticodons (tRNA-Asp, -Asn, -His and -Tyr). Catalysis occurs through a double-displacement mechanism. The nucleophile active site attacks the C1' of nucleotide 34 to detach the guanine base from the RNA, forming a covalent enzyme-RNA intermediate. The proton acceptor active site deprotonates the incoming PreQ1, allowing a nucleophilic attack on the C1' of the ribose to form the product. After dissociation, two additional enzymatic reactions on the tRNA convert PreQ1 to queuine (Q), resulting in the hypermodified nucleoside queuosine (7-(((4,5-cis-dihydroxy-2-cyclopenten-1-yl)amino)methyl)-7-deazaguanosine).</text>
</comment>
<evidence type="ECO:0000256" key="7">
    <source>
        <dbReference type="HAMAP-Rule" id="MF_00168"/>
    </source>
</evidence>
<comment type="pathway">
    <text evidence="1 7">tRNA modification; tRNA-queuosine biosynthesis.</text>
</comment>
<dbReference type="NCBIfam" id="TIGR00430">
    <property type="entry name" value="Q_tRNA_tgt"/>
    <property type="match status" value="1"/>
</dbReference>
<comment type="subunit">
    <text evidence="7">Homodimer. Within each dimer, one monomer is responsible for RNA recognition and catalysis, while the other monomer binds to the replacement base PreQ1.</text>
</comment>
<feature type="binding site" evidence="7">
    <location>
        <position position="145"/>
    </location>
    <ligand>
        <name>substrate</name>
    </ligand>
</feature>
<feature type="active site" description="Nucleophile" evidence="7">
    <location>
        <position position="270"/>
    </location>
</feature>
<evidence type="ECO:0000259" key="8">
    <source>
        <dbReference type="Pfam" id="PF01702"/>
    </source>
</evidence>
<dbReference type="GO" id="GO:0005829">
    <property type="term" value="C:cytosol"/>
    <property type="evidence" value="ECO:0007669"/>
    <property type="project" value="TreeGrafter"/>
</dbReference>
<dbReference type="InterPro" id="IPR050076">
    <property type="entry name" value="ArchSynthase1/Queuine_TRR"/>
</dbReference>
<evidence type="ECO:0000256" key="2">
    <source>
        <dbReference type="ARBA" id="ARBA00022676"/>
    </source>
</evidence>
<evidence type="ECO:0000313" key="9">
    <source>
        <dbReference type="EMBL" id="HED30605.1"/>
    </source>
</evidence>
<dbReference type="Pfam" id="PF01702">
    <property type="entry name" value="TGT"/>
    <property type="match status" value="1"/>
</dbReference>
<keyword evidence="5 7" id="KW-0671">Queuosine biosynthesis</keyword>
<dbReference type="HAMAP" id="MF_00168">
    <property type="entry name" value="Q_tRNA_Tgt"/>
    <property type="match status" value="1"/>
</dbReference>
<dbReference type="FunFam" id="3.20.20.105:FF:000001">
    <property type="entry name" value="Queuine tRNA-ribosyltransferase"/>
    <property type="match status" value="1"/>
</dbReference>
<keyword evidence="2 7" id="KW-0328">Glycosyltransferase</keyword>
<dbReference type="PANTHER" id="PTHR46499">
    <property type="entry name" value="QUEUINE TRNA-RIBOSYLTRANSFERASE"/>
    <property type="match status" value="1"/>
</dbReference>
<gene>
    <name evidence="7" type="primary">tgt</name>
    <name evidence="9" type="ORF">ENN50_02710</name>
</gene>